<dbReference type="NCBIfam" id="NF008633">
    <property type="entry name" value="PRK11622.1"/>
    <property type="match status" value="1"/>
</dbReference>
<accession>A0ABV8QRJ5</accession>
<evidence type="ECO:0000256" key="1">
    <source>
        <dbReference type="SAM" id="SignalP"/>
    </source>
</evidence>
<dbReference type="RefSeq" id="WP_379708785.1">
    <property type="nucleotide sequence ID" value="NZ_JBHSCZ010000002.1"/>
</dbReference>
<name>A0ABV8QRJ5_9BACT</name>
<dbReference type="SUPFAM" id="SSF53850">
    <property type="entry name" value="Periplasmic binding protein-like II"/>
    <property type="match status" value="1"/>
</dbReference>
<feature type="chain" id="PRO_5047421027" evidence="1">
    <location>
        <begin position="20"/>
        <end position="409"/>
    </location>
</feature>
<evidence type="ECO:0000313" key="3">
    <source>
        <dbReference type="Proteomes" id="UP001595907"/>
    </source>
</evidence>
<reference evidence="3" key="1">
    <citation type="journal article" date="2019" name="Int. J. Syst. Evol. Microbiol.">
        <title>The Global Catalogue of Microorganisms (GCM) 10K type strain sequencing project: providing services to taxonomists for standard genome sequencing and annotation.</title>
        <authorList>
            <consortium name="The Broad Institute Genomics Platform"/>
            <consortium name="The Broad Institute Genome Sequencing Center for Infectious Disease"/>
            <person name="Wu L."/>
            <person name="Ma J."/>
        </authorList>
    </citation>
    <scope>NUCLEOTIDE SEQUENCE [LARGE SCALE GENOMIC DNA]</scope>
    <source>
        <strain evidence="3">CECT 8289</strain>
    </source>
</reference>
<dbReference type="EMBL" id="JBHSCZ010000002">
    <property type="protein sequence ID" value="MFC4262887.1"/>
    <property type="molecule type" value="Genomic_DNA"/>
</dbReference>
<dbReference type="Pfam" id="PF13416">
    <property type="entry name" value="SBP_bac_8"/>
    <property type="match status" value="1"/>
</dbReference>
<dbReference type="PANTHER" id="PTHR42779:SF1">
    <property type="entry name" value="PROTEIN YNJB"/>
    <property type="match status" value="1"/>
</dbReference>
<gene>
    <name evidence="2" type="ORF">ACFOWM_08370</name>
</gene>
<keyword evidence="1" id="KW-0732">Signal</keyword>
<dbReference type="InterPro" id="IPR027020">
    <property type="entry name" value="YnjB"/>
</dbReference>
<protein>
    <submittedName>
        <fullName evidence="2">ABC transporter substrate-binding protein</fullName>
    </submittedName>
</protein>
<sequence length="409" mass="46060">MKSFSVIICSFFIVCSAMLTSCNQKKATMQADVASLSWKDIEAKANGTTVHLMMWQGDPQINAYMADYVVPQIKKLYNIDLKIVAGQGNQIVSLLLNEKQASKTSSEIDLGWINGETFYQLRQIDGLYGPFTNQLPNAQYINFNNKFINTDFQEPINGMECPWGNVQMCLIYNKDKVANPPKNITELASYVKANPGRFTIGNDFTGLTFLKSMLVEIAGADTSLKGKFNEAAYKKYSQQLWDYINTNKKYFWKEGKTFPNAVAPMHQMFASGELYFTMSNNDGEVDNKVALGTFPTFARSYVFDAGTIQNSHYMGIIKNSGNKAGAMVVVNFLISPAAQLQKNKSTVWGDGTVLNINSLPDSFQQQFKQLGNRMYGPQRSDIEQKAIEELAPEYMIRLSDDFRKYVIEQ</sequence>
<dbReference type="InterPro" id="IPR006059">
    <property type="entry name" value="SBP"/>
</dbReference>
<keyword evidence="3" id="KW-1185">Reference proteome</keyword>
<dbReference type="Proteomes" id="UP001595907">
    <property type="component" value="Unassembled WGS sequence"/>
</dbReference>
<evidence type="ECO:0000313" key="2">
    <source>
        <dbReference type="EMBL" id="MFC4262887.1"/>
    </source>
</evidence>
<feature type="signal peptide" evidence="1">
    <location>
        <begin position="1"/>
        <end position="19"/>
    </location>
</feature>
<proteinExistence type="predicted"/>
<dbReference type="PANTHER" id="PTHR42779">
    <property type="entry name" value="PROTEIN YNJB"/>
    <property type="match status" value="1"/>
</dbReference>
<dbReference type="PIRSF" id="PIRSF029172">
    <property type="entry name" value="UCP029172_ABC_sbc_YnjB"/>
    <property type="match status" value="1"/>
</dbReference>
<dbReference type="Gene3D" id="3.40.190.10">
    <property type="entry name" value="Periplasmic binding protein-like II"/>
    <property type="match status" value="2"/>
</dbReference>
<comment type="caution">
    <text evidence="2">The sequence shown here is derived from an EMBL/GenBank/DDBJ whole genome shotgun (WGS) entry which is preliminary data.</text>
</comment>
<organism evidence="2 3">
    <name type="scientific">Ferruginibacter yonginensis</name>
    <dbReference type="NCBI Taxonomy" id="1310416"/>
    <lineage>
        <taxon>Bacteria</taxon>
        <taxon>Pseudomonadati</taxon>
        <taxon>Bacteroidota</taxon>
        <taxon>Chitinophagia</taxon>
        <taxon>Chitinophagales</taxon>
        <taxon>Chitinophagaceae</taxon>
        <taxon>Ferruginibacter</taxon>
    </lineage>
</organism>
<dbReference type="PROSITE" id="PS51257">
    <property type="entry name" value="PROKAR_LIPOPROTEIN"/>
    <property type="match status" value="1"/>
</dbReference>